<protein>
    <submittedName>
        <fullName evidence="1">Uncharacterized protein</fullName>
    </submittedName>
</protein>
<dbReference type="AlphaFoldDB" id="A0A4C1TTD0"/>
<accession>A0A4C1TTD0</accession>
<organism evidence="1 2">
    <name type="scientific">Eumeta variegata</name>
    <name type="common">Bagworm moth</name>
    <name type="synonym">Eumeta japonica</name>
    <dbReference type="NCBI Taxonomy" id="151549"/>
    <lineage>
        <taxon>Eukaryota</taxon>
        <taxon>Metazoa</taxon>
        <taxon>Ecdysozoa</taxon>
        <taxon>Arthropoda</taxon>
        <taxon>Hexapoda</taxon>
        <taxon>Insecta</taxon>
        <taxon>Pterygota</taxon>
        <taxon>Neoptera</taxon>
        <taxon>Endopterygota</taxon>
        <taxon>Lepidoptera</taxon>
        <taxon>Glossata</taxon>
        <taxon>Ditrysia</taxon>
        <taxon>Tineoidea</taxon>
        <taxon>Psychidae</taxon>
        <taxon>Oiketicinae</taxon>
        <taxon>Eumeta</taxon>
    </lineage>
</organism>
<comment type="caution">
    <text evidence="1">The sequence shown here is derived from an EMBL/GenBank/DDBJ whole genome shotgun (WGS) entry which is preliminary data.</text>
</comment>
<dbReference type="Proteomes" id="UP000299102">
    <property type="component" value="Unassembled WGS sequence"/>
</dbReference>
<name>A0A4C1TTD0_EUMVA</name>
<dbReference type="EMBL" id="BGZK01000086">
    <property type="protein sequence ID" value="GBP17270.1"/>
    <property type="molecule type" value="Genomic_DNA"/>
</dbReference>
<keyword evidence="2" id="KW-1185">Reference proteome</keyword>
<proteinExistence type="predicted"/>
<evidence type="ECO:0000313" key="2">
    <source>
        <dbReference type="Proteomes" id="UP000299102"/>
    </source>
</evidence>
<reference evidence="1 2" key="1">
    <citation type="journal article" date="2019" name="Commun. Biol.">
        <title>The bagworm genome reveals a unique fibroin gene that provides high tensile strength.</title>
        <authorList>
            <person name="Kono N."/>
            <person name="Nakamura H."/>
            <person name="Ohtoshi R."/>
            <person name="Tomita M."/>
            <person name="Numata K."/>
            <person name="Arakawa K."/>
        </authorList>
    </citation>
    <scope>NUCLEOTIDE SEQUENCE [LARGE SCALE GENOMIC DNA]</scope>
</reference>
<evidence type="ECO:0000313" key="1">
    <source>
        <dbReference type="EMBL" id="GBP17270.1"/>
    </source>
</evidence>
<gene>
    <name evidence="1" type="ORF">EVAR_17762_1</name>
</gene>
<sequence>MQTGPNSFHWFISSSELEFRWPTLPSIGPLPLHQMSYSHPRGRQSTGDSFEVATVDGSYRGSYLKLGRDSTRGIVKYNYVKFGKHNTKLINTSWLAGTVSYRTPRPLVHTAQGVIGVNVFSSTHTTDCVGLSPAVYTAGERERVYRLRLSVPLVIVTAYKAGLHIPPFSLKITQHRIFKKKYGKSNREPPHCSWEKKTIFFLQFIYE</sequence>